<comment type="caution">
    <text evidence="2">The sequence shown here is derived from an EMBL/GenBank/DDBJ whole genome shotgun (WGS) entry which is preliminary data.</text>
</comment>
<feature type="transmembrane region" description="Helical" evidence="1">
    <location>
        <begin position="161"/>
        <end position="188"/>
    </location>
</feature>
<feature type="transmembrane region" description="Helical" evidence="1">
    <location>
        <begin position="112"/>
        <end position="140"/>
    </location>
</feature>
<feature type="transmembrane region" description="Helical" evidence="1">
    <location>
        <begin position="219"/>
        <end position="237"/>
    </location>
</feature>
<keyword evidence="1" id="KW-0812">Transmembrane</keyword>
<name>A0AAD7UE08_9STRA</name>
<dbReference type="Pfam" id="PF06695">
    <property type="entry name" value="Sm_multidrug_ex"/>
    <property type="match status" value="1"/>
</dbReference>
<proteinExistence type="predicted"/>
<keyword evidence="3" id="KW-1185">Reference proteome</keyword>
<dbReference type="PANTHER" id="PTHR36007:SF2">
    <property type="entry name" value="TRANSPORT PROTEIN-RELATED"/>
    <property type="match status" value="1"/>
</dbReference>
<sequence length="249" mass="25004">MLRLLLLFLRAVGALRLSTTPTTVRAPPSVAPATKKKLALAAAAAAVAVKPAIAAASAAAAEPHLGERVALALRSSGLPDVAIVAAIAAMPVVELRGAIPVGVWMGVPLAQTFALCVLGNMLPIVPLLLGLRAPLVQRLLEVPLKKARSKSSQVLDGNKRWTALAAFVGVPFPGTGAWTGAMIAFVLGMPFLEALTSIFAGVVAAGLIVSALTAAGKVGAAIVVVALAATFGASLLSSKSSKGEDSSKA</sequence>
<accession>A0AAD7UE08</accession>
<dbReference type="AlphaFoldDB" id="A0AAD7UE08"/>
<protein>
    <recommendedName>
        <fullName evidence="4">Small multi-drug export protein</fullName>
    </recommendedName>
</protein>
<keyword evidence="1" id="KW-0472">Membrane</keyword>
<reference evidence="2" key="1">
    <citation type="submission" date="2023-01" db="EMBL/GenBank/DDBJ databases">
        <title>Metagenome sequencing of chrysophaentin producing Chrysophaeum taylorii.</title>
        <authorList>
            <person name="Davison J."/>
            <person name="Bewley C."/>
        </authorList>
    </citation>
    <scope>NUCLEOTIDE SEQUENCE</scope>
    <source>
        <strain evidence="2">NIES-1699</strain>
    </source>
</reference>
<evidence type="ECO:0000313" key="2">
    <source>
        <dbReference type="EMBL" id="KAJ8602272.1"/>
    </source>
</evidence>
<evidence type="ECO:0000256" key="1">
    <source>
        <dbReference type="SAM" id="Phobius"/>
    </source>
</evidence>
<feature type="transmembrane region" description="Helical" evidence="1">
    <location>
        <begin position="194"/>
        <end position="212"/>
    </location>
</feature>
<dbReference type="PANTHER" id="PTHR36007">
    <property type="entry name" value="TRANSPORT PROTEIN-RELATED"/>
    <property type="match status" value="1"/>
</dbReference>
<evidence type="ECO:0000313" key="3">
    <source>
        <dbReference type="Proteomes" id="UP001230188"/>
    </source>
</evidence>
<dbReference type="InterPro" id="IPR009577">
    <property type="entry name" value="Sm_multidrug_ex"/>
</dbReference>
<keyword evidence="1" id="KW-1133">Transmembrane helix</keyword>
<organism evidence="2 3">
    <name type="scientific">Chrysophaeum taylorii</name>
    <dbReference type="NCBI Taxonomy" id="2483200"/>
    <lineage>
        <taxon>Eukaryota</taxon>
        <taxon>Sar</taxon>
        <taxon>Stramenopiles</taxon>
        <taxon>Ochrophyta</taxon>
        <taxon>Pelagophyceae</taxon>
        <taxon>Pelagomonadales</taxon>
        <taxon>Pelagomonadaceae</taxon>
        <taxon>Chrysophaeum</taxon>
    </lineage>
</organism>
<evidence type="ECO:0008006" key="4">
    <source>
        <dbReference type="Google" id="ProtNLM"/>
    </source>
</evidence>
<dbReference type="EMBL" id="JAQMWT010000388">
    <property type="protein sequence ID" value="KAJ8602272.1"/>
    <property type="molecule type" value="Genomic_DNA"/>
</dbReference>
<dbReference type="Proteomes" id="UP001230188">
    <property type="component" value="Unassembled WGS sequence"/>
</dbReference>
<gene>
    <name evidence="2" type="ORF">CTAYLR_003671</name>
</gene>